<keyword evidence="15" id="KW-0072">Autophagy</keyword>
<keyword evidence="13" id="KW-0735">Signal-anchor</keyword>
<evidence type="ECO:0000256" key="1">
    <source>
        <dbReference type="ARBA" id="ARBA00001024"/>
    </source>
</evidence>
<evidence type="ECO:0000313" key="24">
    <source>
        <dbReference type="Proteomes" id="UP001161757"/>
    </source>
</evidence>
<comment type="subunit">
    <text evidence="5">Binds to both phosphatidylinositol (PI) and phosphatidylinositol 3,5-bisphosphate (PIP2).</text>
</comment>
<evidence type="ECO:0000256" key="5">
    <source>
        <dbReference type="ARBA" id="ARBA00011137"/>
    </source>
</evidence>
<evidence type="ECO:0000256" key="15">
    <source>
        <dbReference type="ARBA" id="ARBA00023006"/>
    </source>
</evidence>
<keyword evidence="12" id="KW-0442">Lipid degradation</keyword>
<comment type="similarity">
    <text evidence="4">Belongs to the AB hydrolase superfamily. Lipase family.</text>
</comment>
<evidence type="ECO:0000256" key="4">
    <source>
        <dbReference type="ARBA" id="ARBA00010701"/>
    </source>
</evidence>
<dbReference type="InterPro" id="IPR002921">
    <property type="entry name" value="Fungal_lipase-type"/>
</dbReference>
<keyword evidence="11" id="KW-0378">Hydrolase</keyword>
<accession>A0AAN6EUP8</accession>
<dbReference type="GO" id="GO:0004620">
    <property type="term" value="F:phospholipase activity"/>
    <property type="evidence" value="ECO:0007669"/>
    <property type="project" value="TreeGrafter"/>
</dbReference>
<evidence type="ECO:0000256" key="18">
    <source>
        <dbReference type="ARBA" id="ARBA00023180"/>
    </source>
</evidence>
<comment type="function">
    <text evidence="19">Lipase which is essential for lysis of subvacuolar cytoplasm to vacuole targeted bodies and intravacuolar autophagic bodies. Involved in the lysis of intravacuolar multivesicular body (MVB) vesicles. The intravacuolar membrane disintegration by ATG15 is critical to life span extension.</text>
</comment>
<comment type="caution">
    <text evidence="23">The sequence shown here is derived from an EMBL/GenBank/DDBJ whole genome shotgun (WGS) entry which is preliminary data.</text>
</comment>
<comment type="catalytic activity">
    <reaction evidence="1">
        <text>a triacylglycerol + H2O = a diacylglycerol + a fatty acid + H(+)</text>
        <dbReference type="Rhea" id="RHEA:12044"/>
        <dbReference type="ChEBI" id="CHEBI:15377"/>
        <dbReference type="ChEBI" id="CHEBI:15378"/>
        <dbReference type="ChEBI" id="CHEBI:17855"/>
        <dbReference type="ChEBI" id="CHEBI:18035"/>
        <dbReference type="ChEBI" id="CHEBI:28868"/>
        <dbReference type="EC" id="3.1.1.3"/>
    </reaction>
</comment>
<dbReference type="GO" id="GO:0005775">
    <property type="term" value="C:vacuolar lumen"/>
    <property type="evidence" value="ECO:0007669"/>
    <property type="project" value="TreeGrafter"/>
</dbReference>
<evidence type="ECO:0000256" key="10">
    <source>
        <dbReference type="ARBA" id="ARBA00022753"/>
    </source>
</evidence>
<evidence type="ECO:0000256" key="6">
    <source>
        <dbReference type="ARBA" id="ARBA00013279"/>
    </source>
</evidence>
<dbReference type="PANTHER" id="PTHR47175">
    <property type="entry name" value="LIPASE ATG15-RELATED"/>
    <property type="match status" value="1"/>
</dbReference>
<keyword evidence="21" id="KW-0732">Signal</keyword>
<organism evidence="23 24">
    <name type="scientific">Exophiala dermatitidis</name>
    <name type="common">Black yeast-like fungus</name>
    <name type="synonym">Wangiella dermatitidis</name>
    <dbReference type="NCBI Taxonomy" id="5970"/>
    <lineage>
        <taxon>Eukaryota</taxon>
        <taxon>Fungi</taxon>
        <taxon>Dikarya</taxon>
        <taxon>Ascomycota</taxon>
        <taxon>Pezizomycotina</taxon>
        <taxon>Eurotiomycetes</taxon>
        <taxon>Chaetothyriomycetidae</taxon>
        <taxon>Chaetothyriales</taxon>
        <taxon>Herpotrichiellaceae</taxon>
        <taxon>Exophiala</taxon>
    </lineage>
</organism>
<dbReference type="GO" id="GO:0046461">
    <property type="term" value="P:neutral lipid catabolic process"/>
    <property type="evidence" value="ECO:0007669"/>
    <property type="project" value="TreeGrafter"/>
</dbReference>
<dbReference type="CDD" id="cd00519">
    <property type="entry name" value="Lipase_3"/>
    <property type="match status" value="1"/>
</dbReference>
<dbReference type="InterPro" id="IPR029058">
    <property type="entry name" value="AB_hydrolase_fold"/>
</dbReference>
<dbReference type="EMBL" id="JAJGCB010000007">
    <property type="protein sequence ID" value="KAJ8991653.1"/>
    <property type="molecule type" value="Genomic_DNA"/>
</dbReference>
<feature type="signal peptide" evidence="21">
    <location>
        <begin position="1"/>
        <end position="23"/>
    </location>
</feature>
<gene>
    <name evidence="23" type="ORF">HRR80_004276</name>
</gene>
<name>A0AAN6EUP8_EXODE</name>
<evidence type="ECO:0000259" key="22">
    <source>
        <dbReference type="Pfam" id="PF01764"/>
    </source>
</evidence>
<evidence type="ECO:0000256" key="9">
    <source>
        <dbReference type="ARBA" id="ARBA00022692"/>
    </source>
</evidence>
<evidence type="ECO:0000256" key="8">
    <source>
        <dbReference type="ARBA" id="ARBA00019241"/>
    </source>
</evidence>
<dbReference type="Pfam" id="PF01764">
    <property type="entry name" value="Lipase_3"/>
    <property type="match status" value="1"/>
</dbReference>
<dbReference type="GO" id="GO:0004806">
    <property type="term" value="F:triacylglycerol lipase activity"/>
    <property type="evidence" value="ECO:0007669"/>
    <property type="project" value="UniProtKB-EC"/>
</dbReference>
<feature type="chain" id="PRO_5043019790" description="Putative lipase ATG15" evidence="21">
    <location>
        <begin position="24"/>
        <end position="421"/>
    </location>
</feature>
<evidence type="ECO:0000256" key="14">
    <source>
        <dbReference type="ARBA" id="ARBA00022989"/>
    </source>
</evidence>
<sequence>MSPQLYTLLVLLSSVITSVLVGSQTGPSQRYLGEHLQSLAWDRLQRAAGGRCSFNLQYAFFHNEEELHGPPSFIHVSSLPQTSSRHIGSSDTVRPLPFTVVTRPWTETDEARAYSGRPSQPLVPDVTDRDTIINLAMMTSDAYIYGPSGPDWMNSTNGFNHSASFGWDGVGLRGHIFSNANNETVIISFKGTSPDPRDEGQANDRFNDNLFFSCCCADQRPDPYPYGPVCGCRSGTFQCNSTCLTQELSQTDRYYASALAVVDQVLKTYPDSIVWLIGHSLGGAIASLVGLTYDLPAVTFETPPEKLPSHRLGLLSPRKPPTWHFGNTADPIFMGACTGWSSSCALAGYAFESQCFTGRRCVYDTVNDMGWRVSIANHRINTVIQEVLLKYNTTPTCEFDDECVDCYNWNFTLSNDPPSPL</sequence>
<evidence type="ECO:0000256" key="16">
    <source>
        <dbReference type="ARBA" id="ARBA00023098"/>
    </source>
</evidence>
<evidence type="ECO:0000256" key="12">
    <source>
        <dbReference type="ARBA" id="ARBA00022963"/>
    </source>
</evidence>
<keyword evidence="9" id="KW-0812">Transmembrane</keyword>
<dbReference type="GO" id="GO:0034496">
    <property type="term" value="P:multivesicular body membrane disassembly"/>
    <property type="evidence" value="ECO:0007669"/>
    <property type="project" value="TreeGrafter"/>
</dbReference>
<keyword evidence="10" id="KW-0967">Endosome</keyword>
<dbReference type="GO" id="GO:0006660">
    <property type="term" value="P:phosphatidylserine catabolic process"/>
    <property type="evidence" value="ECO:0007669"/>
    <property type="project" value="TreeGrafter"/>
</dbReference>
<evidence type="ECO:0000256" key="2">
    <source>
        <dbReference type="ARBA" id="ARBA00004270"/>
    </source>
</evidence>
<proteinExistence type="inferred from homology"/>
<dbReference type="GO" id="GO:0034727">
    <property type="term" value="P:piecemeal microautophagy of the nucleus"/>
    <property type="evidence" value="ECO:0007669"/>
    <property type="project" value="TreeGrafter"/>
</dbReference>
<evidence type="ECO:0000256" key="20">
    <source>
        <dbReference type="ARBA" id="ARBA00029828"/>
    </source>
</evidence>
<keyword evidence="18" id="KW-0325">Glycoprotein</keyword>
<evidence type="ECO:0000313" key="23">
    <source>
        <dbReference type="EMBL" id="KAJ8991653.1"/>
    </source>
</evidence>
<dbReference type="PANTHER" id="PTHR47175:SF2">
    <property type="entry name" value="LIPASE ATG15-RELATED"/>
    <property type="match status" value="1"/>
</dbReference>
<feature type="domain" description="Fungal lipase-type" evidence="22">
    <location>
        <begin position="254"/>
        <end position="291"/>
    </location>
</feature>
<evidence type="ECO:0000256" key="13">
    <source>
        <dbReference type="ARBA" id="ARBA00022968"/>
    </source>
</evidence>
<protein>
    <recommendedName>
        <fullName evidence="7">Putative lipase ATG15</fullName>
        <ecNumber evidence="6">3.1.1.3</ecNumber>
    </recommendedName>
    <alternativeName>
        <fullName evidence="20">Autophagy-related protein 15</fullName>
    </alternativeName>
    <alternativeName>
        <fullName evidence="8">Putative lipase atg15</fullName>
    </alternativeName>
</protein>
<keyword evidence="17" id="KW-0472">Membrane</keyword>
<evidence type="ECO:0000256" key="7">
    <source>
        <dbReference type="ARBA" id="ARBA00018542"/>
    </source>
</evidence>
<dbReference type="EC" id="3.1.1.3" evidence="6"/>
<dbReference type="InterPro" id="IPR050805">
    <property type="entry name" value="ATG15_Lipase"/>
</dbReference>
<evidence type="ECO:0000256" key="3">
    <source>
        <dbReference type="ARBA" id="ARBA00004343"/>
    </source>
</evidence>
<keyword evidence="14" id="KW-1133">Transmembrane helix</keyword>
<reference evidence="23" key="1">
    <citation type="submission" date="2023-01" db="EMBL/GenBank/DDBJ databases">
        <title>Exophiala dermititidis isolated from Cystic Fibrosis Patient.</title>
        <authorList>
            <person name="Kurbessoian T."/>
            <person name="Crocker A."/>
            <person name="Murante D."/>
            <person name="Hogan D.A."/>
            <person name="Stajich J.E."/>
        </authorList>
    </citation>
    <scope>NUCLEOTIDE SEQUENCE</scope>
    <source>
        <strain evidence="23">Ex8</strain>
    </source>
</reference>
<dbReference type="Gene3D" id="3.40.50.1820">
    <property type="entry name" value="alpha/beta hydrolase"/>
    <property type="match status" value="1"/>
</dbReference>
<dbReference type="SUPFAM" id="SSF53474">
    <property type="entry name" value="alpha/beta-Hydrolases"/>
    <property type="match status" value="1"/>
</dbReference>
<dbReference type="AlphaFoldDB" id="A0AAN6EUP8"/>
<keyword evidence="16" id="KW-0443">Lipid metabolism</keyword>
<evidence type="ECO:0000256" key="17">
    <source>
        <dbReference type="ARBA" id="ARBA00023136"/>
    </source>
</evidence>
<dbReference type="GO" id="GO:0032585">
    <property type="term" value="C:multivesicular body membrane"/>
    <property type="evidence" value="ECO:0007669"/>
    <property type="project" value="UniProtKB-SubCell"/>
</dbReference>
<evidence type="ECO:0000256" key="11">
    <source>
        <dbReference type="ARBA" id="ARBA00022801"/>
    </source>
</evidence>
<evidence type="ECO:0000256" key="19">
    <source>
        <dbReference type="ARBA" id="ARBA00024663"/>
    </source>
</evidence>
<evidence type="ECO:0000256" key="21">
    <source>
        <dbReference type="SAM" id="SignalP"/>
    </source>
</evidence>
<comment type="subcellular location">
    <subcellularLocation>
        <location evidence="3">Endosome</location>
        <location evidence="3">Multivesicular body membrane</location>
        <topology evidence="3">Single-pass type II membrane protein</topology>
    </subcellularLocation>
    <subcellularLocation>
        <location evidence="2">Prevacuolar compartment membrane</location>
        <topology evidence="2">Single-pass type II membrane protein</topology>
    </subcellularLocation>
</comment>
<dbReference type="Proteomes" id="UP001161757">
    <property type="component" value="Unassembled WGS sequence"/>
</dbReference>